<sequence>MASSAEYSEYSKEKGDEQHLLALPNNRQVAYACNGPEAATTVVLFFSGLMSIGSARSVPAPCQRIGARWIAPTPPGMGRSSTRDLAVPYHVSLARDMTALLDHLYPSGAYSTLYVAGGSYGTVLAQMLYGAPRALFPAGRAIAGAVLLAGFSPYRHDAHYARALGWQAWLSVGPPARLPGRPLQRLFRAALAAKMGSVDGAAAFLRGTLLDPMDAAEKEQLGTYLAAQGETEHEFVARMARAAVESCRNWDGFMEVADVLHADWGFEPAALDGAHGKPLLVVGSAGDAIGSMNSAWLAENYANATAKTIPGGHISSLYYMDDIWEEMMTWM</sequence>
<dbReference type="OrthoDB" id="294702at2759"/>
<protein>
    <recommendedName>
        <fullName evidence="3">AB hydrolase-1 domain-containing protein</fullName>
    </recommendedName>
</protein>
<dbReference type="EMBL" id="CP023323">
    <property type="protein sequence ID" value="ATY61269.1"/>
    <property type="molecule type" value="Genomic_DNA"/>
</dbReference>
<dbReference type="Gene3D" id="3.40.50.1820">
    <property type="entry name" value="alpha/beta hydrolase"/>
    <property type="match status" value="1"/>
</dbReference>
<dbReference type="AlphaFoldDB" id="A0A2H4SDT0"/>
<evidence type="ECO:0000313" key="2">
    <source>
        <dbReference type="Proteomes" id="UP000323067"/>
    </source>
</evidence>
<name>A0A2H4SDT0_CORMI</name>
<dbReference type="Proteomes" id="UP000323067">
    <property type="component" value="Chromosome vi"/>
</dbReference>
<proteinExistence type="predicted"/>
<organism evidence="1 2">
    <name type="scientific">Cordyceps militaris</name>
    <name type="common">Caterpillar fungus</name>
    <name type="synonym">Clavaria militaris</name>
    <dbReference type="NCBI Taxonomy" id="73501"/>
    <lineage>
        <taxon>Eukaryota</taxon>
        <taxon>Fungi</taxon>
        <taxon>Dikarya</taxon>
        <taxon>Ascomycota</taxon>
        <taxon>Pezizomycotina</taxon>
        <taxon>Sordariomycetes</taxon>
        <taxon>Hypocreomycetidae</taxon>
        <taxon>Hypocreales</taxon>
        <taxon>Cordycipitaceae</taxon>
        <taxon>Cordyceps</taxon>
    </lineage>
</organism>
<reference evidence="1 2" key="1">
    <citation type="journal article" date="2017" name="BMC Genomics">
        <title>Chromosome level assembly and secondary metabolite potential of the parasitic fungus Cordyceps militaris.</title>
        <authorList>
            <person name="Kramer G.J."/>
            <person name="Nodwell J.R."/>
        </authorList>
    </citation>
    <scope>NUCLEOTIDE SEQUENCE [LARGE SCALE GENOMIC DNA]</scope>
    <source>
        <strain evidence="1 2">ATCC 34164</strain>
    </source>
</reference>
<evidence type="ECO:0000313" key="1">
    <source>
        <dbReference type="EMBL" id="ATY61269.1"/>
    </source>
</evidence>
<dbReference type="VEuPathDB" id="FungiDB:A9K55_005470"/>
<evidence type="ECO:0008006" key="3">
    <source>
        <dbReference type="Google" id="ProtNLM"/>
    </source>
</evidence>
<accession>A0A2H4SDT0</accession>
<gene>
    <name evidence="1" type="ORF">A9K55_005470</name>
</gene>
<dbReference type="SUPFAM" id="SSF53474">
    <property type="entry name" value="alpha/beta-Hydrolases"/>
    <property type="match status" value="1"/>
</dbReference>
<dbReference type="InterPro" id="IPR029058">
    <property type="entry name" value="AB_hydrolase_fold"/>
</dbReference>